<sequence>MESLRPLKKTFNGLQLDSPEYKQLLNEMCAVEYARFSGQGSSLFLSRIPAWENEITANRSLVHARSSKLKALTTAMALANVELVLSAQEEDMSTPSSRTSTESGDGALGDNITVARESLATTMGPPTHHVVEGRKFKVCAMKVPVIWRYDEDGCTARGSANRPLSYTAAVADGAHPPPILQRPPDVASGAQAGNDYDHSSTNGQGKDAPAKAPSRQSNRWLSGRSKQNPITILQSAGGPRRPVPATPRAPHDTAPASESPKKSDKKKKKRRKNGGNKRSQTDERERGAPAPSPSRVNVSRAPPVSDTTAGPQRPGIILSLTKPFPFPFLYPFPRKESKEMRRNQFLFRTNSDRLPIPSVPKISFRPEAACKPPGPPPHFVPKSTLARAPGVSGAVLSLGMRSHPVLERSVTLGAVLGTVLGLSLAPRMGEFVAELEG</sequence>
<keyword evidence="3" id="KW-1185">Reference proteome</keyword>
<comment type="caution">
    <text evidence="2">The sequence shown here is derived from an EMBL/GenBank/DDBJ whole genome shotgun (WGS) entry which is preliminary data.</text>
</comment>
<protein>
    <submittedName>
        <fullName evidence="2">Uncharacterized protein</fullName>
    </submittedName>
</protein>
<gene>
    <name evidence="2" type="ORF">THAOC_31966</name>
</gene>
<dbReference type="AlphaFoldDB" id="K0RRF6"/>
<organism evidence="2 3">
    <name type="scientific">Thalassiosira oceanica</name>
    <name type="common">Marine diatom</name>
    <dbReference type="NCBI Taxonomy" id="159749"/>
    <lineage>
        <taxon>Eukaryota</taxon>
        <taxon>Sar</taxon>
        <taxon>Stramenopiles</taxon>
        <taxon>Ochrophyta</taxon>
        <taxon>Bacillariophyta</taxon>
        <taxon>Coscinodiscophyceae</taxon>
        <taxon>Thalassiosirophycidae</taxon>
        <taxon>Thalassiosirales</taxon>
        <taxon>Thalassiosiraceae</taxon>
        <taxon>Thalassiosira</taxon>
    </lineage>
</organism>
<feature type="compositionally biased region" description="Polar residues" evidence="1">
    <location>
        <begin position="93"/>
        <end position="103"/>
    </location>
</feature>
<feature type="compositionally biased region" description="Basic residues" evidence="1">
    <location>
        <begin position="263"/>
        <end position="275"/>
    </location>
</feature>
<feature type="region of interest" description="Disordered" evidence="1">
    <location>
        <begin position="172"/>
        <end position="316"/>
    </location>
</feature>
<feature type="region of interest" description="Disordered" evidence="1">
    <location>
        <begin position="87"/>
        <end position="109"/>
    </location>
</feature>
<dbReference type="Proteomes" id="UP000266841">
    <property type="component" value="Unassembled WGS sequence"/>
</dbReference>
<proteinExistence type="predicted"/>
<evidence type="ECO:0000256" key="1">
    <source>
        <dbReference type="SAM" id="MobiDB-lite"/>
    </source>
</evidence>
<reference evidence="2 3" key="1">
    <citation type="journal article" date="2012" name="Genome Biol.">
        <title>Genome and low-iron response of an oceanic diatom adapted to chronic iron limitation.</title>
        <authorList>
            <person name="Lommer M."/>
            <person name="Specht M."/>
            <person name="Roy A.S."/>
            <person name="Kraemer L."/>
            <person name="Andreson R."/>
            <person name="Gutowska M.A."/>
            <person name="Wolf J."/>
            <person name="Bergner S.V."/>
            <person name="Schilhabel M.B."/>
            <person name="Klostermeier U.C."/>
            <person name="Beiko R.G."/>
            <person name="Rosenstiel P."/>
            <person name="Hippler M."/>
            <person name="Laroche J."/>
        </authorList>
    </citation>
    <scope>NUCLEOTIDE SEQUENCE [LARGE SCALE GENOMIC DNA]</scope>
    <source>
        <strain evidence="2 3">CCMP1005</strain>
    </source>
</reference>
<dbReference type="EMBL" id="AGNL01045047">
    <property type="protein sequence ID" value="EJK49187.1"/>
    <property type="molecule type" value="Genomic_DNA"/>
</dbReference>
<feature type="compositionally biased region" description="Polar residues" evidence="1">
    <location>
        <begin position="214"/>
        <end position="234"/>
    </location>
</feature>
<evidence type="ECO:0000313" key="3">
    <source>
        <dbReference type="Proteomes" id="UP000266841"/>
    </source>
</evidence>
<accession>K0RRF6</accession>
<evidence type="ECO:0000313" key="2">
    <source>
        <dbReference type="EMBL" id="EJK49187.1"/>
    </source>
</evidence>
<name>K0RRF6_THAOC</name>